<dbReference type="Proteomes" id="UP000515146">
    <property type="component" value="Unplaced"/>
</dbReference>
<dbReference type="KEGG" id="dpte:113793450"/>
<dbReference type="GeneID" id="113793450"/>
<sequence length="280" mass="32886">MIWQLNLLFVFNVFVVIFVSNSSVDSHYHHFHQQRHENSDHVANITTMRSMNDVNDGKDEKLMTYSNQPKSEQNKPNADDNNSLNDIMKRRHDVIMNARRIGYQTLMNTIIYTLTLIPLLFTFARTFNTWPNGFVYTRRYKRASLNEFVPNTRLPLLNRDDTRRFLSLLETTLRNKKILDGNCKKYYSCKVIQNAIKADKYPKLSNYEWALLDILGIAVERFDFKLDLVQAVKMYYEIATNALKGVSCSQMYPCLHNNHHHSHKDNSQQTNKSTISLRKP</sequence>
<feature type="compositionally biased region" description="Polar residues" evidence="1">
    <location>
        <begin position="267"/>
        <end position="280"/>
    </location>
</feature>
<keyword evidence="2" id="KW-0732">Signal</keyword>
<dbReference type="RefSeq" id="XP_027199293.1">
    <property type="nucleotide sequence ID" value="XM_027343492.1"/>
</dbReference>
<feature type="region of interest" description="Disordered" evidence="1">
    <location>
        <begin position="53"/>
        <end position="84"/>
    </location>
</feature>
<name>A0A6P6Y1C9_DERPT</name>
<evidence type="ECO:0000313" key="4">
    <source>
        <dbReference type="RefSeq" id="XP_027199293.1"/>
    </source>
</evidence>
<gene>
    <name evidence="4" type="primary">LOC113793450</name>
</gene>
<evidence type="ECO:0000313" key="3">
    <source>
        <dbReference type="Proteomes" id="UP000515146"/>
    </source>
</evidence>
<organism evidence="3 4">
    <name type="scientific">Dermatophagoides pteronyssinus</name>
    <name type="common">European house dust mite</name>
    <dbReference type="NCBI Taxonomy" id="6956"/>
    <lineage>
        <taxon>Eukaryota</taxon>
        <taxon>Metazoa</taxon>
        <taxon>Ecdysozoa</taxon>
        <taxon>Arthropoda</taxon>
        <taxon>Chelicerata</taxon>
        <taxon>Arachnida</taxon>
        <taxon>Acari</taxon>
        <taxon>Acariformes</taxon>
        <taxon>Sarcoptiformes</taxon>
        <taxon>Astigmata</taxon>
        <taxon>Psoroptidia</taxon>
        <taxon>Analgoidea</taxon>
        <taxon>Pyroglyphidae</taxon>
        <taxon>Dermatophagoidinae</taxon>
        <taxon>Dermatophagoides</taxon>
    </lineage>
</organism>
<feature type="region of interest" description="Disordered" evidence="1">
    <location>
        <begin position="259"/>
        <end position="280"/>
    </location>
</feature>
<feature type="signal peptide" evidence="2">
    <location>
        <begin position="1"/>
        <end position="26"/>
    </location>
</feature>
<evidence type="ECO:0000256" key="1">
    <source>
        <dbReference type="SAM" id="MobiDB-lite"/>
    </source>
</evidence>
<accession>A0A6P6Y1C9</accession>
<proteinExistence type="predicted"/>
<dbReference type="InParanoid" id="A0A6P6Y1C9"/>
<dbReference type="OrthoDB" id="6433367at2759"/>
<feature type="compositionally biased region" description="Polar residues" evidence="1">
    <location>
        <begin position="64"/>
        <end position="84"/>
    </location>
</feature>
<evidence type="ECO:0000256" key="2">
    <source>
        <dbReference type="SAM" id="SignalP"/>
    </source>
</evidence>
<feature type="chain" id="PRO_5028006614" evidence="2">
    <location>
        <begin position="27"/>
        <end position="280"/>
    </location>
</feature>
<dbReference type="AlphaFoldDB" id="A0A6P6Y1C9"/>
<reference evidence="4" key="1">
    <citation type="submission" date="2025-08" db="UniProtKB">
        <authorList>
            <consortium name="RefSeq"/>
        </authorList>
    </citation>
    <scope>IDENTIFICATION</scope>
    <source>
        <strain evidence="4">Airmid</strain>
    </source>
</reference>
<protein>
    <submittedName>
        <fullName evidence="4">Uncharacterized protein LOC113793450</fullName>
    </submittedName>
</protein>
<keyword evidence="3" id="KW-1185">Reference proteome</keyword>